<keyword evidence="2" id="KW-1185">Reference proteome</keyword>
<accession>A0AAD1X1I5</accession>
<protein>
    <submittedName>
        <fullName evidence="1">Uncharacterized protein</fullName>
    </submittedName>
</protein>
<proteinExistence type="predicted"/>
<dbReference type="Proteomes" id="UP001295684">
    <property type="component" value="Unassembled WGS sequence"/>
</dbReference>
<evidence type="ECO:0000313" key="1">
    <source>
        <dbReference type="EMBL" id="CAI2359638.1"/>
    </source>
</evidence>
<dbReference type="AlphaFoldDB" id="A0AAD1X1I5"/>
<sequence>MDVSANLKYLLTKLSLFSNIMPYLGYYDQVCIIYIRLCKETKAVYEENKNLILQDQKRIHPYFTKELLDNERDPRSEKILIKDFPYSSERCPLFREQFLCPPIVLSENDTKTCMKIGDLDPKVTNFTNIRFDHLANYPIEENIQLLKKNPKVKDDHFKISVNAKLDNYVTLTRGIAQCEKITFDYYQNPDSMDMILDKLEEAAKPIRHLSIPGECMAEEYKCTDMLKDSVKELTLKYTLMDIRNSFRKEYERAVSLFSRVEKVTIFLGRGTITNLMCILRQEEEKNKKVTIVNADGRLISQVFHFQQSEYQNDAVEVKFRASLHGVICRPHTDRIHLIHEKKPIDLDTKNQDHNECYDIECRLNFLPQIVTTSKGTYLEVKDGVEKKIGGSITLITFTAEDLQANGFESSEIAEGYIYIPVENVKKISVTPLTHDKEKSSMIEDYDILIKNLKDCEINLTVMNPSCDSSVLENLSLLSSHKFATFNLDLRYSNEALFEEILKYIKESDIPKRLMLHVFTQRELTRVLETISALSVKPEFIQITIHCEAITKIPIFEFQMANPFIDLVIKFFTLREKTITGRQLLKKFLKK</sequence>
<comment type="caution">
    <text evidence="1">The sequence shown here is derived from an EMBL/GenBank/DDBJ whole genome shotgun (WGS) entry which is preliminary data.</text>
</comment>
<evidence type="ECO:0000313" key="2">
    <source>
        <dbReference type="Proteomes" id="UP001295684"/>
    </source>
</evidence>
<gene>
    <name evidence="1" type="ORF">ECRASSUSDP1_LOCUS930</name>
</gene>
<reference evidence="1" key="1">
    <citation type="submission" date="2023-07" db="EMBL/GenBank/DDBJ databases">
        <authorList>
            <consortium name="AG Swart"/>
            <person name="Singh M."/>
            <person name="Singh A."/>
            <person name="Seah K."/>
            <person name="Emmerich C."/>
        </authorList>
    </citation>
    <scope>NUCLEOTIDE SEQUENCE</scope>
    <source>
        <strain evidence="1">DP1</strain>
    </source>
</reference>
<organism evidence="1 2">
    <name type="scientific">Euplotes crassus</name>
    <dbReference type="NCBI Taxonomy" id="5936"/>
    <lineage>
        <taxon>Eukaryota</taxon>
        <taxon>Sar</taxon>
        <taxon>Alveolata</taxon>
        <taxon>Ciliophora</taxon>
        <taxon>Intramacronucleata</taxon>
        <taxon>Spirotrichea</taxon>
        <taxon>Hypotrichia</taxon>
        <taxon>Euplotida</taxon>
        <taxon>Euplotidae</taxon>
        <taxon>Moneuplotes</taxon>
    </lineage>
</organism>
<name>A0AAD1X1I5_EUPCR</name>
<dbReference type="EMBL" id="CAMPGE010000875">
    <property type="protein sequence ID" value="CAI2359638.1"/>
    <property type="molecule type" value="Genomic_DNA"/>
</dbReference>